<feature type="transmembrane region" description="Helical" evidence="1">
    <location>
        <begin position="12"/>
        <end position="30"/>
    </location>
</feature>
<evidence type="ECO:0000313" key="2">
    <source>
        <dbReference type="EMBL" id="MCE7003025.1"/>
    </source>
</evidence>
<gene>
    <name evidence="2" type="ORF">LWC34_09320</name>
</gene>
<accession>A0ABS8Z8A1</accession>
<dbReference type="Gene3D" id="1.25.40.10">
    <property type="entry name" value="Tetratricopeptide repeat domain"/>
    <property type="match status" value="2"/>
</dbReference>
<evidence type="ECO:0008006" key="4">
    <source>
        <dbReference type="Google" id="ProtNLM"/>
    </source>
</evidence>
<dbReference type="InterPro" id="IPR011990">
    <property type="entry name" value="TPR-like_helical_dom_sf"/>
</dbReference>
<protein>
    <recommendedName>
        <fullName evidence="4">Tetratricopeptide repeat-containing protein</fullName>
    </recommendedName>
</protein>
<sequence length="717" mass="77492">MRRLRTWWHRLRGWWFLVVAAAVTGVMSAVSKQYTGLVAAIVVAVGGACAAVLSERGRAQLASPAAKKRSPFYLSRVDRITDPIRLGVHPAATVERTDGTSDRVPPFIERDRSPELAAALQAGGFVLVVGDSTAGKTRLAYETMRVCLPRHVCVVPDNPAAFGAAVAAVKQNRPSVLWLDDLERYLGADGLHRAEIDDVLDGKRGRTIVLATLRAHEREWFSERNDSGREHGERQWAGTARAVLNAVTSEIHLERRWSDRELASAQAFHGDVRVRRALASADRYGLAEHLAAGPELLRELTNAWSVRTGRARGAALVTAAVDIRRIKYHRPVPLSLLRDLHEAYLTDRGGVALRPEDWDEALDWATQPLHATSSLLEPHPGDEYLAFDYLVDAAAKASAPARVLDATWQAVVDVAAAAELFDVGRAAAFEGRFDYVQQALTKATSSNEFRIAADLAACLGDGGYEDTASTQLETIIAAARESGAVSAAELLDMMSDLAWMIGEKVAGRGDPERALRITDQIVRDTTALLGSDHPQTLHARLVHARQLGATGAEREALALATETAAAAVARYGRSHRQVLSARFEIAVWVHGIEGPLASVQHFTDLMADAERSTPVDRALIVDCRWNLGGALLACGDAAAVEVLATTVVEAQNVYGADHRRTLDKRLSHAEAVGVMGDPGRAAALAAQLVDDCVRHLGEDNPVTVEARALAERFSSAV</sequence>
<dbReference type="Proteomes" id="UP001521150">
    <property type="component" value="Unassembled WGS sequence"/>
</dbReference>
<evidence type="ECO:0000313" key="3">
    <source>
        <dbReference type="Proteomes" id="UP001521150"/>
    </source>
</evidence>
<dbReference type="RefSeq" id="WP_233724590.1">
    <property type="nucleotide sequence ID" value="NZ_JAJVCN010000001.1"/>
</dbReference>
<dbReference type="EMBL" id="JAJVCN010000001">
    <property type="protein sequence ID" value="MCE7003025.1"/>
    <property type="molecule type" value="Genomic_DNA"/>
</dbReference>
<organism evidence="2 3">
    <name type="scientific">Kibdelosporangium philippinense</name>
    <dbReference type="NCBI Taxonomy" id="211113"/>
    <lineage>
        <taxon>Bacteria</taxon>
        <taxon>Bacillati</taxon>
        <taxon>Actinomycetota</taxon>
        <taxon>Actinomycetes</taxon>
        <taxon>Pseudonocardiales</taxon>
        <taxon>Pseudonocardiaceae</taxon>
        <taxon>Kibdelosporangium</taxon>
    </lineage>
</organism>
<dbReference type="InterPro" id="IPR027417">
    <property type="entry name" value="P-loop_NTPase"/>
</dbReference>
<name>A0ABS8Z8A1_9PSEU</name>
<keyword evidence="3" id="KW-1185">Reference proteome</keyword>
<reference evidence="2 3" key="1">
    <citation type="submission" date="2021-12" db="EMBL/GenBank/DDBJ databases">
        <title>Genome sequence of Kibdelosporangium philippinense ATCC 49844.</title>
        <authorList>
            <person name="Fedorov E.A."/>
            <person name="Omeragic M."/>
            <person name="Shalygina K.F."/>
            <person name="Maclea K.S."/>
        </authorList>
    </citation>
    <scope>NUCLEOTIDE SEQUENCE [LARGE SCALE GENOMIC DNA]</scope>
    <source>
        <strain evidence="2 3">ATCC 49844</strain>
    </source>
</reference>
<keyword evidence="1" id="KW-1133">Transmembrane helix</keyword>
<comment type="caution">
    <text evidence="2">The sequence shown here is derived from an EMBL/GenBank/DDBJ whole genome shotgun (WGS) entry which is preliminary data.</text>
</comment>
<dbReference type="SUPFAM" id="SSF52540">
    <property type="entry name" value="P-loop containing nucleoside triphosphate hydrolases"/>
    <property type="match status" value="1"/>
</dbReference>
<evidence type="ECO:0000256" key="1">
    <source>
        <dbReference type="SAM" id="Phobius"/>
    </source>
</evidence>
<keyword evidence="1" id="KW-0812">Transmembrane</keyword>
<proteinExistence type="predicted"/>
<keyword evidence="1" id="KW-0472">Membrane</keyword>